<evidence type="ECO:0000313" key="2">
    <source>
        <dbReference type="Proteomes" id="UP001229421"/>
    </source>
</evidence>
<dbReference type="Proteomes" id="UP001229421">
    <property type="component" value="Unassembled WGS sequence"/>
</dbReference>
<gene>
    <name evidence="1" type="ORF">QVD17_32368</name>
</gene>
<evidence type="ECO:0000313" key="1">
    <source>
        <dbReference type="EMBL" id="KAK1416577.1"/>
    </source>
</evidence>
<dbReference type="AlphaFoldDB" id="A0AAD8K9I2"/>
<name>A0AAD8K9I2_TARER</name>
<comment type="caution">
    <text evidence="1">The sequence shown here is derived from an EMBL/GenBank/DDBJ whole genome shotgun (WGS) entry which is preliminary data.</text>
</comment>
<dbReference type="EMBL" id="JAUHHV010000008">
    <property type="protein sequence ID" value="KAK1416577.1"/>
    <property type="molecule type" value="Genomic_DNA"/>
</dbReference>
<proteinExistence type="predicted"/>
<organism evidence="1 2">
    <name type="scientific">Tagetes erecta</name>
    <name type="common">African marigold</name>
    <dbReference type="NCBI Taxonomy" id="13708"/>
    <lineage>
        <taxon>Eukaryota</taxon>
        <taxon>Viridiplantae</taxon>
        <taxon>Streptophyta</taxon>
        <taxon>Embryophyta</taxon>
        <taxon>Tracheophyta</taxon>
        <taxon>Spermatophyta</taxon>
        <taxon>Magnoliopsida</taxon>
        <taxon>eudicotyledons</taxon>
        <taxon>Gunneridae</taxon>
        <taxon>Pentapetalae</taxon>
        <taxon>asterids</taxon>
        <taxon>campanulids</taxon>
        <taxon>Asterales</taxon>
        <taxon>Asteraceae</taxon>
        <taxon>Asteroideae</taxon>
        <taxon>Heliantheae alliance</taxon>
        <taxon>Tageteae</taxon>
        <taxon>Tagetes</taxon>
    </lineage>
</organism>
<accession>A0AAD8K9I2</accession>
<reference evidence="1" key="1">
    <citation type="journal article" date="2023" name="bioRxiv">
        <title>Improved chromosome-level genome assembly for marigold (Tagetes erecta).</title>
        <authorList>
            <person name="Jiang F."/>
            <person name="Yuan L."/>
            <person name="Wang S."/>
            <person name="Wang H."/>
            <person name="Xu D."/>
            <person name="Wang A."/>
            <person name="Fan W."/>
        </authorList>
    </citation>
    <scope>NUCLEOTIDE SEQUENCE</scope>
    <source>
        <strain evidence="1">WSJ</strain>
        <tissue evidence="1">Leaf</tissue>
    </source>
</reference>
<sequence length="150" mass="17115">MVFLLIINVFLDSNLSYNKLLTHLLILSHLSPPHLSLAGSRILEQPGFFHGSWVYTDPLSGSNKHIVCVGFCSYFLHTNPNFSNTFPLKLIRLHHLRSDFQIHHNHHRRHPSSSSSICSSALQPSSISIVNINLLRRFGFRRYPGDCDNI</sequence>
<keyword evidence="2" id="KW-1185">Reference proteome</keyword>
<protein>
    <submittedName>
        <fullName evidence="1">Uncharacterized protein</fullName>
    </submittedName>
</protein>